<gene>
    <name evidence="8" type="ORF">EDD65_11080</name>
</gene>
<proteinExistence type="inferred from homology"/>
<dbReference type="GO" id="GO:0006508">
    <property type="term" value="P:proteolysis"/>
    <property type="evidence" value="ECO:0007669"/>
    <property type="project" value="UniProtKB-KW"/>
</dbReference>
<dbReference type="GO" id="GO:0004222">
    <property type="term" value="F:metalloendopeptidase activity"/>
    <property type="evidence" value="ECO:0007669"/>
    <property type="project" value="InterPro"/>
</dbReference>
<keyword evidence="1 6" id="KW-0645">Protease</keyword>
<comment type="caution">
    <text evidence="8">The sequence shown here is derived from an EMBL/GenBank/DDBJ whole genome shotgun (WGS) entry which is preliminary data.</text>
</comment>
<dbReference type="AlphaFoldDB" id="A0A4R3KTL8"/>
<dbReference type="RefSeq" id="WP_132028714.1">
    <property type="nucleotide sequence ID" value="NZ_CP068564.1"/>
</dbReference>
<evidence type="ECO:0000256" key="3">
    <source>
        <dbReference type="ARBA" id="ARBA00022801"/>
    </source>
</evidence>
<keyword evidence="3 6" id="KW-0378">Hydrolase</keyword>
<dbReference type="Proteomes" id="UP000294567">
    <property type="component" value="Unassembled WGS sequence"/>
</dbReference>
<protein>
    <submittedName>
        <fullName evidence="8">Peptidase M48-like protein</fullName>
    </submittedName>
</protein>
<dbReference type="EMBL" id="SMAE01000010">
    <property type="protein sequence ID" value="TCS87645.1"/>
    <property type="molecule type" value="Genomic_DNA"/>
</dbReference>
<sequence>MLIGMGIALQLIANKYFKKQEFDADKFAVSICDNKDDLINALKKMELMNKVENNDEIKGFDVHPKLEKRISRIKNIYDKNPIN</sequence>
<keyword evidence="5 6" id="KW-0482">Metalloprotease</keyword>
<keyword evidence="9" id="KW-1185">Reference proteome</keyword>
<evidence type="ECO:0000256" key="1">
    <source>
        <dbReference type="ARBA" id="ARBA00022670"/>
    </source>
</evidence>
<evidence type="ECO:0000256" key="5">
    <source>
        <dbReference type="ARBA" id="ARBA00023049"/>
    </source>
</evidence>
<reference evidence="8 9" key="1">
    <citation type="submission" date="2019-03" db="EMBL/GenBank/DDBJ databases">
        <title>Genomic Encyclopedia of Type Strains, Phase IV (KMG-IV): sequencing the most valuable type-strain genomes for metagenomic binning, comparative biology and taxonomic classification.</title>
        <authorList>
            <person name="Goeker M."/>
        </authorList>
    </citation>
    <scope>NUCLEOTIDE SEQUENCE [LARGE SCALE GENOMIC DNA]</scope>
    <source>
        <strain evidence="8 9">DSM 26752</strain>
    </source>
</reference>
<dbReference type="InterPro" id="IPR001915">
    <property type="entry name" value="Peptidase_M48"/>
</dbReference>
<dbReference type="GO" id="GO:0046872">
    <property type="term" value="F:metal ion binding"/>
    <property type="evidence" value="ECO:0007669"/>
    <property type="project" value="UniProtKB-KW"/>
</dbReference>
<comment type="cofactor">
    <cofactor evidence="6">
        <name>Zn(2+)</name>
        <dbReference type="ChEBI" id="CHEBI:29105"/>
    </cofactor>
    <text evidence="6">Binds 1 zinc ion per subunit.</text>
</comment>
<keyword evidence="2" id="KW-0479">Metal-binding</keyword>
<evidence type="ECO:0000256" key="6">
    <source>
        <dbReference type="RuleBase" id="RU003983"/>
    </source>
</evidence>
<accession>A0A4R3KTL8</accession>
<evidence type="ECO:0000313" key="9">
    <source>
        <dbReference type="Proteomes" id="UP000294567"/>
    </source>
</evidence>
<evidence type="ECO:0000313" key="8">
    <source>
        <dbReference type="EMBL" id="TCS87645.1"/>
    </source>
</evidence>
<dbReference type="Pfam" id="PF01435">
    <property type="entry name" value="Peptidase_M48"/>
    <property type="match status" value="1"/>
</dbReference>
<evidence type="ECO:0000256" key="2">
    <source>
        <dbReference type="ARBA" id="ARBA00022723"/>
    </source>
</evidence>
<organism evidence="8 9">
    <name type="scientific">Keratinibaculum paraultunense</name>
    <dbReference type="NCBI Taxonomy" id="1278232"/>
    <lineage>
        <taxon>Bacteria</taxon>
        <taxon>Bacillati</taxon>
        <taxon>Bacillota</taxon>
        <taxon>Tissierellia</taxon>
        <taxon>Tissierellales</taxon>
        <taxon>Tepidimicrobiaceae</taxon>
        <taxon>Keratinibaculum</taxon>
    </lineage>
</organism>
<comment type="similarity">
    <text evidence="6">Belongs to the peptidase M48 family.</text>
</comment>
<evidence type="ECO:0000256" key="4">
    <source>
        <dbReference type="ARBA" id="ARBA00022833"/>
    </source>
</evidence>
<feature type="domain" description="Peptidase M48" evidence="7">
    <location>
        <begin position="5"/>
        <end position="75"/>
    </location>
</feature>
<evidence type="ECO:0000259" key="7">
    <source>
        <dbReference type="Pfam" id="PF01435"/>
    </source>
</evidence>
<name>A0A4R3KTL8_9FIRM</name>
<keyword evidence="4 6" id="KW-0862">Zinc</keyword>